<reference evidence="2 3" key="1">
    <citation type="submission" date="2017-07" db="EMBL/GenBank/DDBJ databases">
        <title>Genome Sequence of Antarctobacter heliothermus Strain SMS3 Isolated from a culture of the Diatom Skeletonema marinoi.</title>
        <authorList>
            <person name="Topel M."/>
            <person name="Pinder M.I.M."/>
            <person name="Johansson O.N."/>
            <person name="Kourtchenko O."/>
            <person name="Godhe A."/>
            <person name="Clarke A.K."/>
        </authorList>
    </citation>
    <scope>NUCLEOTIDE SEQUENCE [LARGE SCALE GENOMIC DNA]</scope>
    <source>
        <strain evidence="2 3">SMS3</strain>
    </source>
</reference>
<evidence type="ECO:0000313" key="2">
    <source>
        <dbReference type="EMBL" id="ASP20781.1"/>
    </source>
</evidence>
<dbReference type="Pfam" id="PF06114">
    <property type="entry name" value="Peptidase_M78"/>
    <property type="match status" value="1"/>
</dbReference>
<dbReference type="Proteomes" id="UP000203589">
    <property type="component" value="Chromosome"/>
</dbReference>
<keyword evidence="3" id="KW-1185">Reference proteome</keyword>
<gene>
    <name evidence="2" type="ORF">ANTHELSMS3_02103</name>
</gene>
<accession>A0A222E4A4</accession>
<dbReference type="AlphaFoldDB" id="A0A222E4A4"/>
<evidence type="ECO:0000313" key="3">
    <source>
        <dbReference type="Proteomes" id="UP000203589"/>
    </source>
</evidence>
<dbReference type="EMBL" id="CP022540">
    <property type="protein sequence ID" value="ASP20781.1"/>
    <property type="molecule type" value="Genomic_DNA"/>
</dbReference>
<sequence length="198" mass="22093">MPPKYPNYAYVEPMATGVSDTEIEEIIDDLVSQSPGMSLPHGDPMDPICRALNVDIEYSSPPHEILLDVPQGRKSCIWLPKKGKPRQDRFMAAMGVGHWILHVPTTREANPGCGIQALLRPTDRTAQAEAVRFARILLMPGEVFCSLWYEGRANLVADTLNVPTQAVYERATTLDIPTDDGRGNKFEWKTRAQVSGRY</sequence>
<name>A0A222E4A4_9RHOB</name>
<feature type="domain" description="IrrE N-terminal-like" evidence="1">
    <location>
        <begin position="61"/>
        <end position="171"/>
    </location>
</feature>
<organism evidence="2 3">
    <name type="scientific">Antarctobacter heliothermus</name>
    <dbReference type="NCBI Taxonomy" id="74033"/>
    <lineage>
        <taxon>Bacteria</taxon>
        <taxon>Pseudomonadati</taxon>
        <taxon>Pseudomonadota</taxon>
        <taxon>Alphaproteobacteria</taxon>
        <taxon>Rhodobacterales</taxon>
        <taxon>Roseobacteraceae</taxon>
        <taxon>Antarctobacter</taxon>
    </lineage>
</organism>
<dbReference type="InterPro" id="IPR010359">
    <property type="entry name" value="IrrE_HExxH"/>
</dbReference>
<protein>
    <recommendedName>
        <fullName evidence="1">IrrE N-terminal-like domain-containing protein</fullName>
    </recommendedName>
</protein>
<proteinExistence type="predicted"/>
<dbReference type="KEGG" id="aht:ANTHELSMS3_02103"/>
<evidence type="ECO:0000259" key="1">
    <source>
        <dbReference type="Pfam" id="PF06114"/>
    </source>
</evidence>